<dbReference type="Proteomes" id="UP001530400">
    <property type="component" value="Unassembled WGS sequence"/>
</dbReference>
<evidence type="ECO:0008006" key="3">
    <source>
        <dbReference type="Google" id="ProtNLM"/>
    </source>
</evidence>
<gene>
    <name evidence="1" type="ORF">ACHAWO_008201</name>
</gene>
<reference evidence="1 2" key="1">
    <citation type="submission" date="2024-10" db="EMBL/GenBank/DDBJ databases">
        <title>Updated reference genomes for cyclostephanoid diatoms.</title>
        <authorList>
            <person name="Roberts W.R."/>
            <person name="Alverson A.J."/>
        </authorList>
    </citation>
    <scope>NUCLEOTIDE SEQUENCE [LARGE SCALE GENOMIC DNA]</scope>
    <source>
        <strain evidence="1 2">AJA010-31</strain>
    </source>
</reference>
<evidence type="ECO:0000313" key="1">
    <source>
        <dbReference type="EMBL" id="KAL3780141.1"/>
    </source>
</evidence>
<name>A0ABD3NYJ9_9STRA</name>
<organism evidence="1 2">
    <name type="scientific">Cyclotella atomus</name>
    <dbReference type="NCBI Taxonomy" id="382360"/>
    <lineage>
        <taxon>Eukaryota</taxon>
        <taxon>Sar</taxon>
        <taxon>Stramenopiles</taxon>
        <taxon>Ochrophyta</taxon>
        <taxon>Bacillariophyta</taxon>
        <taxon>Coscinodiscophyceae</taxon>
        <taxon>Thalassiosirophycidae</taxon>
        <taxon>Stephanodiscales</taxon>
        <taxon>Stephanodiscaceae</taxon>
        <taxon>Cyclotella</taxon>
    </lineage>
</organism>
<accession>A0ABD3NYJ9</accession>
<protein>
    <recommendedName>
        <fullName evidence="3">DDE Tnp4 domain-containing protein</fullName>
    </recommendedName>
</protein>
<comment type="caution">
    <text evidence="1">The sequence shown here is derived from an EMBL/GenBank/DDBJ whole genome shotgun (WGS) entry which is preliminary data.</text>
</comment>
<evidence type="ECO:0000313" key="2">
    <source>
        <dbReference type="Proteomes" id="UP001530400"/>
    </source>
</evidence>
<dbReference type="EMBL" id="JALLPJ020000904">
    <property type="protein sequence ID" value="KAL3780141.1"/>
    <property type="molecule type" value="Genomic_DNA"/>
</dbReference>
<proteinExistence type="predicted"/>
<sequence length="157" mass="18066">MNFYHSQLWINIECAFGILVHRWGMLRKPMINVGVGKISSLVLALCKLHNFCIDQSCDNLDSPSVQDIANIAINGGLHLPRMDNNEGAYWSYDASGGLDRLNDLLDGGFHMDDHTCSQRRQYRYKTDLPCHSILNYVTMMDYQRPDISRQRLQDNED</sequence>
<dbReference type="AlphaFoldDB" id="A0ABD3NYJ9"/>
<keyword evidence="2" id="KW-1185">Reference proteome</keyword>